<comment type="caution">
    <text evidence="1">The sequence shown here is derived from an EMBL/GenBank/DDBJ whole genome shotgun (WGS) entry which is preliminary data.</text>
</comment>
<evidence type="ECO:0000313" key="1">
    <source>
        <dbReference type="EMBL" id="MEQ2257094.1"/>
    </source>
</evidence>
<keyword evidence="2" id="KW-1185">Reference proteome</keyword>
<evidence type="ECO:0000313" key="2">
    <source>
        <dbReference type="Proteomes" id="UP001482620"/>
    </source>
</evidence>
<name>A0ABV0VJ01_9TELE</name>
<reference evidence="1 2" key="1">
    <citation type="submission" date="2021-06" db="EMBL/GenBank/DDBJ databases">
        <authorList>
            <person name="Palmer J.M."/>
        </authorList>
    </citation>
    <scope>NUCLEOTIDE SEQUENCE [LARGE SCALE GENOMIC DNA]</scope>
    <source>
        <strain evidence="2">if_2019</strain>
        <tissue evidence="1">Muscle</tissue>
    </source>
</reference>
<organism evidence="1 2">
    <name type="scientific">Ilyodon furcidens</name>
    <name type="common">goldbreast splitfin</name>
    <dbReference type="NCBI Taxonomy" id="33524"/>
    <lineage>
        <taxon>Eukaryota</taxon>
        <taxon>Metazoa</taxon>
        <taxon>Chordata</taxon>
        <taxon>Craniata</taxon>
        <taxon>Vertebrata</taxon>
        <taxon>Euteleostomi</taxon>
        <taxon>Actinopterygii</taxon>
        <taxon>Neopterygii</taxon>
        <taxon>Teleostei</taxon>
        <taxon>Neoteleostei</taxon>
        <taxon>Acanthomorphata</taxon>
        <taxon>Ovalentaria</taxon>
        <taxon>Atherinomorphae</taxon>
        <taxon>Cyprinodontiformes</taxon>
        <taxon>Goodeidae</taxon>
        <taxon>Ilyodon</taxon>
    </lineage>
</organism>
<gene>
    <name evidence="1" type="ORF">ILYODFUR_030998</name>
</gene>
<proteinExistence type="predicted"/>
<dbReference type="EMBL" id="JAHRIQ010108986">
    <property type="protein sequence ID" value="MEQ2257094.1"/>
    <property type="molecule type" value="Genomic_DNA"/>
</dbReference>
<evidence type="ECO:0008006" key="3">
    <source>
        <dbReference type="Google" id="ProtNLM"/>
    </source>
</evidence>
<accession>A0ABV0VJ01</accession>
<dbReference type="Proteomes" id="UP001482620">
    <property type="component" value="Unassembled WGS sequence"/>
</dbReference>
<protein>
    <recommendedName>
        <fullName evidence="3">PiggyBac transposable element-derived protein domain-containing protein</fullName>
    </recommendedName>
</protein>
<sequence length="128" mass="14305">MPTVSPPGPQFDTAAYMAQHPEISTGITNARQHFLTELSKEIVKLHMKGRLEGTPNLPTYIIEAMGRCGVTKAANQQQERSTEGQQKRMRCQMCPRNKDRKASNCCWKCSNPVCNGHSQRQIVGDNCT</sequence>